<organism evidence="8 9">
    <name type="scientific">Cobetia marina</name>
    <name type="common">Deleya marina</name>
    <dbReference type="NCBI Taxonomy" id="28258"/>
    <lineage>
        <taxon>Bacteria</taxon>
        <taxon>Pseudomonadati</taxon>
        <taxon>Pseudomonadota</taxon>
        <taxon>Gammaproteobacteria</taxon>
        <taxon>Oceanospirillales</taxon>
        <taxon>Halomonadaceae</taxon>
        <taxon>Cobetia</taxon>
    </lineage>
</organism>
<dbReference type="PANTHER" id="PTHR13393">
    <property type="entry name" value="SAM-DEPENDENT METHYLTRANSFERASE"/>
    <property type="match status" value="1"/>
</dbReference>
<dbReference type="EC" id="2.1.1.181" evidence="6"/>
<evidence type="ECO:0000256" key="6">
    <source>
        <dbReference type="HAMAP-Rule" id="MF_01848"/>
    </source>
</evidence>
<evidence type="ECO:0000313" key="8">
    <source>
        <dbReference type="EMBL" id="MEL0616513.1"/>
    </source>
</evidence>
<name>A0ABU9GFD3_COBMA</name>
<dbReference type="InterPro" id="IPR002052">
    <property type="entry name" value="DNA_methylase_N6_adenine_CS"/>
</dbReference>
<keyword evidence="4 6" id="KW-0808">Transferase</keyword>
<dbReference type="InterPro" id="IPR010286">
    <property type="entry name" value="METTL16/RlmF"/>
</dbReference>
<dbReference type="Proteomes" id="UP001378242">
    <property type="component" value="Unassembled WGS sequence"/>
</dbReference>
<feature type="compositionally biased region" description="Low complexity" evidence="7">
    <location>
        <begin position="1"/>
        <end position="16"/>
    </location>
</feature>
<comment type="subcellular location">
    <subcellularLocation>
        <location evidence="6">Cytoplasm</location>
    </subcellularLocation>
</comment>
<feature type="compositionally biased region" description="Basic and acidic residues" evidence="7">
    <location>
        <begin position="272"/>
        <end position="285"/>
    </location>
</feature>
<dbReference type="PANTHER" id="PTHR13393:SF0">
    <property type="entry name" value="RNA N6-ADENOSINE-METHYLTRANSFERASE METTL16"/>
    <property type="match status" value="1"/>
</dbReference>
<comment type="function">
    <text evidence="6">Specifically methylates the adenine in position 1618 of 23S rRNA.</text>
</comment>
<feature type="region of interest" description="Disordered" evidence="7">
    <location>
        <begin position="245"/>
        <end position="295"/>
    </location>
</feature>
<dbReference type="EMBL" id="JBAKAP010000005">
    <property type="protein sequence ID" value="MEL0616513.1"/>
    <property type="molecule type" value="Genomic_DNA"/>
</dbReference>
<evidence type="ECO:0000313" key="9">
    <source>
        <dbReference type="Proteomes" id="UP001378242"/>
    </source>
</evidence>
<keyword evidence="3 6" id="KW-0489">Methyltransferase</keyword>
<keyword evidence="1 6" id="KW-0963">Cytoplasm</keyword>
<dbReference type="PROSITE" id="PS00092">
    <property type="entry name" value="N6_MTASE"/>
    <property type="match status" value="1"/>
</dbReference>
<keyword evidence="2 6" id="KW-0698">rRNA processing</keyword>
<dbReference type="InterPro" id="IPR016909">
    <property type="entry name" value="rRNA_lsu_MeTfrase_F"/>
</dbReference>
<dbReference type="RefSeq" id="WP_341542188.1">
    <property type="nucleotide sequence ID" value="NZ_JBAKAP010000005.1"/>
</dbReference>
<dbReference type="SUPFAM" id="SSF53335">
    <property type="entry name" value="S-adenosyl-L-methionine-dependent methyltransferases"/>
    <property type="match status" value="1"/>
</dbReference>
<evidence type="ECO:0000256" key="5">
    <source>
        <dbReference type="ARBA" id="ARBA00022691"/>
    </source>
</evidence>
<dbReference type="PIRSF" id="PIRSF029038">
    <property type="entry name" value="Mtase_YbiN_prd"/>
    <property type="match status" value="1"/>
</dbReference>
<evidence type="ECO:0000256" key="7">
    <source>
        <dbReference type="SAM" id="MobiDB-lite"/>
    </source>
</evidence>
<dbReference type="HAMAP" id="MF_01848">
    <property type="entry name" value="23SrRNA_methyltr_F"/>
    <property type="match status" value="1"/>
</dbReference>
<feature type="compositionally biased region" description="Polar residues" evidence="7">
    <location>
        <begin position="27"/>
        <end position="41"/>
    </location>
</feature>
<evidence type="ECO:0000256" key="3">
    <source>
        <dbReference type="ARBA" id="ARBA00022603"/>
    </source>
</evidence>
<dbReference type="InterPro" id="IPR029063">
    <property type="entry name" value="SAM-dependent_MTases_sf"/>
</dbReference>
<accession>A0ABU9GFD3</accession>
<dbReference type="NCBIfam" id="NF008725">
    <property type="entry name" value="PRK11727.1"/>
    <property type="match status" value="1"/>
</dbReference>
<gene>
    <name evidence="6 8" type="primary">rlmF</name>
    <name evidence="8" type="ORF">V6243_06680</name>
</gene>
<feature type="region of interest" description="Disordered" evidence="7">
    <location>
        <begin position="1"/>
        <end position="64"/>
    </location>
</feature>
<keyword evidence="5 6" id="KW-0949">S-adenosyl-L-methionine</keyword>
<proteinExistence type="inferred from homology"/>
<feature type="compositionally biased region" description="Basic and acidic residues" evidence="7">
    <location>
        <begin position="245"/>
        <end position="260"/>
    </location>
</feature>
<evidence type="ECO:0000256" key="2">
    <source>
        <dbReference type="ARBA" id="ARBA00022552"/>
    </source>
</evidence>
<evidence type="ECO:0000256" key="1">
    <source>
        <dbReference type="ARBA" id="ARBA00022490"/>
    </source>
</evidence>
<sequence>MSSSSRRPRGASPSKSDASSRHDSPARRQSASRGKPATSNAAPVKVMPARKGELHPRNPHRGRYDMSALTRVSPELAAFLITTPGGNASIDFSDPLAVKALNRALLRHHYGVSDWDIPAGYLCPPIPGRADYLHYLADLLVEANGRGQLPPGERVRALDVGVGANVIYPLLANRSFGWQMVGSDISATALESAHRNVMANAVLRGQIELRLQRDRRALFAGLWGQAERFDLVLCNPPFHASEADMAREAQRKWRGLDKSRQQRGNASRKGRTRQERAGDDRSRVDRSRRHSAQSAPALNFAGQAAELWCPGGEEAFVTRMVSESRDVASRCLWFSSLVAHASSLPGIKQALAASGASEVRVIEMSQGQKISRCVVWSFLTPAERRQWGRDHWQNHD</sequence>
<comment type="similarity">
    <text evidence="6">Belongs to the methyltransferase superfamily. METTL16/RlmF family.</text>
</comment>
<protein>
    <recommendedName>
        <fullName evidence="6">Ribosomal RNA large subunit methyltransferase F</fullName>
        <ecNumber evidence="6">2.1.1.181</ecNumber>
    </recommendedName>
    <alternativeName>
        <fullName evidence="6">23S rRNA mA1618 methyltransferase</fullName>
    </alternativeName>
    <alternativeName>
        <fullName evidence="6">rRNA adenine N-6-methyltransferase</fullName>
    </alternativeName>
</protein>
<comment type="catalytic activity">
    <reaction evidence="6">
        <text>adenosine(1618) in 23S rRNA + S-adenosyl-L-methionine = N(6)-methyladenosine(1618) in 23S rRNA + S-adenosyl-L-homocysteine + H(+)</text>
        <dbReference type="Rhea" id="RHEA:16497"/>
        <dbReference type="Rhea" id="RHEA-COMP:10229"/>
        <dbReference type="Rhea" id="RHEA-COMP:10231"/>
        <dbReference type="ChEBI" id="CHEBI:15378"/>
        <dbReference type="ChEBI" id="CHEBI:57856"/>
        <dbReference type="ChEBI" id="CHEBI:59789"/>
        <dbReference type="ChEBI" id="CHEBI:74411"/>
        <dbReference type="ChEBI" id="CHEBI:74449"/>
        <dbReference type="EC" id="2.1.1.181"/>
    </reaction>
</comment>
<evidence type="ECO:0000256" key="4">
    <source>
        <dbReference type="ARBA" id="ARBA00022679"/>
    </source>
</evidence>
<dbReference type="GO" id="GO:0052907">
    <property type="term" value="F:23S rRNA (adenine(1618)-N(6))-methyltransferase activity"/>
    <property type="evidence" value="ECO:0007669"/>
    <property type="project" value="UniProtKB-EC"/>
</dbReference>
<dbReference type="CDD" id="cd02440">
    <property type="entry name" value="AdoMet_MTases"/>
    <property type="match status" value="1"/>
</dbReference>
<dbReference type="Pfam" id="PF05971">
    <property type="entry name" value="Methyltransf_10"/>
    <property type="match status" value="1"/>
</dbReference>
<reference evidence="8 9" key="1">
    <citation type="submission" date="2024-02" db="EMBL/GenBank/DDBJ databases">
        <title>Bacteria isolated from the canopy kelp, Nereocystis luetkeana.</title>
        <authorList>
            <person name="Pfister C.A."/>
            <person name="Younker I.T."/>
            <person name="Light S.H."/>
        </authorList>
    </citation>
    <scope>NUCLEOTIDE SEQUENCE [LARGE SCALE GENOMIC DNA]</scope>
    <source>
        <strain evidence="8 9">TI.5.07</strain>
    </source>
</reference>
<comment type="caution">
    <text evidence="8">The sequence shown here is derived from an EMBL/GenBank/DDBJ whole genome shotgun (WGS) entry which is preliminary data.</text>
</comment>
<keyword evidence="9" id="KW-1185">Reference proteome</keyword>
<dbReference type="Gene3D" id="3.40.50.150">
    <property type="entry name" value="Vaccinia Virus protein VP39"/>
    <property type="match status" value="1"/>
</dbReference>